<dbReference type="PROSITE" id="PS50920">
    <property type="entry name" value="SOLCAR"/>
    <property type="match status" value="3"/>
</dbReference>
<evidence type="ECO:0000256" key="7">
    <source>
        <dbReference type="ARBA" id="ARBA00023128"/>
    </source>
</evidence>
<dbReference type="EMBL" id="KB199905">
    <property type="protein sequence ID" value="ESP03969.1"/>
    <property type="molecule type" value="Genomic_DNA"/>
</dbReference>
<evidence type="ECO:0000256" key="8">
    <source>
        <dbReference type="ARBA" id="ARBA00023136"/>
    </source>
</evidence>
<dbReference type="GO" id="GO:0031966">
    <property type="term" value="C:mitochondrial membrane"/>
    <property type="evidence" value="ECO:0007669"/>
    <property type="project" value="UniProtKB-SubCell"/>
</dbReference>
<evidence type="ECO:0000256" key="6">
    <source>
        <dbReference type="ARBA" id="ARBA00022989"/>
    </source>
</evidence>
<evidence type="ECO:0000256" key="1">
    <source>
        <dbReference type="ARBA" id="ARBA00004225"/>
    </source>
</evidence>
<evidence type="ECO:0000256" key="13">
    <source>
        <dbReference type="PROSITE-ProRule" id="PRU00282"/>
    </source>
</evidence>
<dbReference type="AlphaFoldDB" id="V4AIP1"/>
<dbReference type="HOGENOM" id="CLU_015166_10_3_1"/>
<evidence type="ECO:0000313" key="15">
    <source>
        <dbReference type="EMBL" id="ESP03969.1"/>
    </source>
</evidence>
<keyword evidence="6" id="KW-1133">Transmembrane helix</keyword>
<comment type="function">
    <text evidence="9">Mitochondrial transporter mediating uptake of thiamine diphosphate into mitochondria. It is not clear if the antiporter activity is affected by the membrane potential or by the proton electrochemical gradient.</text>
</comment>
<feature type="repeat" description="Solcar" evidence="13">
    <location>
        <begin position="118"/>
        <end position="204"/>
    </location>
</feature>
<dbReference type="PRINTS" id="PR00926">
    <property type="entry name" value="MITOCARRIER"/>
</dbReference>
<keyword evidence="5" id="KW-0677">Repeat</keyword>
<evidence type="ECO:0000256" key="12">
    <source>
        <dbReference type="ARBA" id="ARBA00050799"/>
    </source>
</evidence>
<keyword evidence="16" id="KW-1185">Reference proteome</keyword>
<name>V4AIP1_LOTGI</name>
<keyword evidence="7" id="KW-0496">Mitochondrion</keyword>
<reference evidence="15 16" key="1">
    <citation type="journal article" date="2013" name="Nature">
        <title>Insights into bilaterian evolution from three spiralian genomes.</title>
        <authorList>
            <person name="Simakov O."/>
            <person name="Marletaz F."/>
            <person name="Cho S.J."/>
            <person name="Edsinger-Gonzales E."/>
            <person name="Havlak P."/>
            <person name="Hellsten U."/>
            <person name="Kuo D.H."/>
            <person name="Larsson T."/>
            <person name="Lv J."/>
            <person name="Arendt D."/>
            <person name="Savage R."/>
            <person name="Osoegawa K."/>
            <person name="de Jong P."/>
            <person name="Grimwood J."/>
            <person name="Chapman J.A."/>
            <person name="Shapiro H."/>
            <person name="Aerts A."/>
            <person name="Otillar R.P."/>
            <person name="Terry A.Y."/>
            <person name="Boore J.L."/>
            <person name="Grigoriev I.V."/>
            <person name="Lindberg D.R."/>
            <person name="Seaver E.C."/>
            <person name="Weisblat D.A."/>
            <person name="Putnam N.H."/>
            <person name="Rokhsar D.S."/>
        </authorList>
    </citation>
    <scope>NUCLEOTIDE SEQUENCE [LARGE SCALE GENOMIC DNA]</scope>
</reference>
<comment type="subcellular location">
    <subcellularLocation>
        <location evidence="1">Mitochondrion membrane</location>
        <topology evidence="1">Multi-pass membrane protein</topology>
    </subcellularLocation>
</comment>
<evidence type="ECO:0000256" key="2">
    <source>
        <dbReference type="ARBA" id="ARBA00006375"/>
    </source>
</evidence>
<evidence type="ECO:0000256" key="3">
    <source>
        <dbReference type="ARBA" id="ARBA00022448"/>
    </source>
</evidence>
<comment type="catalytic activity">
    <reaction evidence="12">
        <text>thiamine phosphate(out) + thiamine diphosphate(in) = thiamine phosphate(in) + thiamine diphosphate(out)</text>
        <dbReference type="Rhea" id="RHEA:73383"/>
        <dbReference type="ChEBI" id="CHEBI:37575"/>
        <dbReference type="ChEBI" id="CHEBI:58937"/>
    </reaction>
</comment>
<feature type="repeat" description="Solcar" evidence="13">
    <location>
        <begin position="12"/>
        <end position="105"/>
    </location>
</feature>
<dbReference type="KEGG" id="lgi:LOTGIDRAFT_212149"/>
<dbReference type="Gene3D" id="1.50.40.10">
    <property type="entry name" value="Mitochondrial carrier domain"/>
    <property type="match status" value="1"/>
</dbReference>
<evidence type="ECO:0000256" key="10">
    <source>
        <dbReference type="ARBA" id="ARBA00040836"/>
    </source>
</evidence>
<evidence type="ECO:0000256" key="14">
    <source>
        <dbReference type="RuleBase" id="RU000488"/>
    </source>
</evidence>
<accession>V4AIP1</accession>
<dbReference type="InterPro" id="IPR018108">
    <property type="entry name" value="MCP_transmembrane"/>
</dbReference>
<dbReference type="SUPFAM" id="SSF103506">
    <property type="entry name" value="Mitochondrial carrier"/>
    <property type="match status" value="1"/>
</dbReference>
<evidence type="ECO:0000256" key="9">
    <source>
        <dbReference type="ARBA" id="ARBA00037549"/>
    </source>
</evidence>
<dbReference type="PANTHER" id="PTHR24089">
    <property type="entry name" value="SOLUTE CARRIER FAMILY 25"/>
    <property type="match status" value="1"/>
</dbReference>
<dbReference type="GeneID" id="20246341"/>
<evidence type="ECO:0000256" key="4">
    <source>
        <dbReference type="ARBA" id="ARBA00022692"/>
    </source>
</evidence>
<evidence type="ECO:0000256" key="11">
    <source>
        <dbReference type="ARBA" id="ARBA00041879"/>
    </source>
</evidence>
<dbReference type="RefSeq" id="XP_009045451.1">
    <property type="nucleotide sequence ID" value="XM_009047203.1"/>
</dbReference>
<dbReference type="Proteomes" id="UP000030746">
    <property type="component" value="Unassembled WGS sequence"/>
</dbReference>
<dbReference type="OMA" id="MYVCYGA"/>
<feature type="repeat" description="Solcar" evidence="13">
    <location>
        <begin position="215"/>
        <end position="310"/>
    </location>
</feature>
<evidence type="ECO:0000256" key="5">
    <source>
        <dbReference type="ARBA" id="ARBA00022737"/>
    </source>
</evidence>
<dbReference type="InterPro" id="IPR002067">
    <property type="entry name" value="MCP"/>
</dbReference>
<protein>
    <recommendedName>
        <fullName evidence="10">Mitochondrial thiamine pyrophosphate carrier</fullName>
    </recommendedName>
    <alternativeName>
        <fullName evidence="11">Solute carrier family 25 member 19</fullName>
    </alternativeName>
</protein>
<dbReference type="FunFam" id="1.50.40.10:FF:000011">
    <property type="entry name" value="Mitochondrial thiamine pyrophosphate carrier 1"/>
    <property type="match status" value="1"/>
</dbReference>
<keyword evidence="3 14" id="KW-0813">Transport</keyword>
<evidence type="ECO:0000313" key="16">
    <source>
        <dbReference type="Proteomes" id="UP000030746"/>
    </source>
</evidence>
<dbReference type="InterPro" id="IPR023395">
    <property type="entry name" value="MCP_dom_sf"/>
</dbReference>
<dbReference type="GO" id="GO:0090422">
    <property type="term" value="F:thiamine pyrophosphate transmembrane transporter activity"/>
    <property type="evidence" value="ECO:0007669"/>
    <property type="project" value="UniProtKB-ARBA"/>
</dbReference>
<keyword evidence="4 13" id="KW-0812">Transmembrane</keyword>
<dbReference type="STRING" id="225164.V4AIP1"/>
<gene>
    <name evidence="15" type="ORF">LOTGIDRAFT_212149</name>
</gene>
<organism evidence="15 16">
    <name type="scientific">Lottia gigantea</name>
    <name type="common">Giant owl limpet</name>
    <dbReference type="NCBI Taxonomy" id="225164"/>
    <lineage>
        <taxon>Eukaryota</taxon>
        <taxon>Metazoa</taxon>
        <taxon>Spiralia</taxon>
        <taxon>Lophotrochozoa</taxon>
        <taxon>Mollusca</taxon>
        <taxon>Gastropoda</taxon>
        <taxon>Patellogastropoda</taxon>
        <taxon>Lottioidea</taxon>
        <taxon>Lottiidae</taxon>
        <taxon>Lottia</taxon>
    </lineage>
</organism>
<proteinExistence type="inferred from homology"/>
<dbReference type="OrthoDB" id="18574at2759"/>
<dbReference type="Pfam" id="PF00153">
    <property type="entry name" value="Mito_carr"/>
    <property type="match status" value="3"/>
</dbReference>
<keyword evidence="8 13" id="KW-0472">Membrane</keyword>
<dbReference type="CTD" id="20246341"/>
<sequence>MIGYDPTAKIHLSRTEFMLAGGISGAVCRLLYQPFDVLKIRFQLQVEPIEKSSQGSKYRSLTQAFRVIVKEEGFKALWKGHVPAQILSIGYGGVQFASYEVLTQVLWKLISEDNYNKYKFTTHTLCGFEAGCLATIFIHPVDVLRTRLIAQGEPKVYNGIVDASFKIMKHEGFKGFYKGVVPALCQVGPQMGLQFGFYAVLTQMVEGLVETRNSFQGVSSFLCGAASGIAAKSLIFPLDVVKKRMQIVGFEEARHSFGAVRNYTLLRHCFRAILLEEGIRGLYKGLVPGVIKAGLVAGTNFCIYGSLCDLLLSRHR</sequence>
<comment type="similarity">
    <text evidence="2 14">Belongs to the mitochondrial carrier (TC 2.A.29) family.</text>
</comment>